<feature type="compositionally biased region" description="Polar residues" evidence="1">
    <location>
        <begin position="142"/>
        <end position="155"/>
    </location>
</feature>
<evidence type="ECO:0000313" key="2">
    <source>
        <dbReference type="EMBL" id="KMS95037.1"/>
    </source>
</evidence>
<reference evidence="2 3" key="1">
    <citation type="journal article" date="2014" name="Nature">
        <title>The genome of the recently domesticated crop plant sugar beet (Beta vulgaris).</title>
        <authorList>
            <person name="Dohm J.C."/>
            <person name="Minoche A.E."/>
            <person name="Holtgrawe D."/>
            <person name="Capella-Gutierrez S."/>
            <person name="Zakrzewski F."/>
            <person name="Tafer H."/>
            <person name="Rupp O."/>
            <person name="Sorensen T.R."/>
            <person name="Stracke R."/>
            <person name="Reinhardt R."/>
            <person name="Goesmann A."/>
            <person name="Kraft T."/>
            <person name="Schulz B."/>
            <person name="Stadler P.F."/>
            <person name="Schmidt T."/>
            <person name="Gabaldon T."/>
            <person name="Lehrach H."/>
            <person name="Weisshaar B."/>
            <person name="Himmelbauer H."/>
        </authorList>
    </citation>
    <scope>NUCLEOTIDE SEQUENCE [LARGE SCALE GENOMIC DNA]</scope>
    <source>
        <tissue evidence="2">Taproot</tissue>
    </source>
</reference>
<dbReference type="Gramene" id="KMS95037">
    <property type="protein sequence ID" value="KMS95037"/>
    <property type="gene ID" value="BVRB_013020"/>
</dbReference>
<evidence type="ECO:0000256" key="1">
    <source>
        <dbReference type="SAM" id="MobiDB-lite"/>
    </source>
</evidence>
<accession>A0A0J8B5G4</accession>
<proteinExistence type="predicted"/>
<dbReference type="AlphaFoldDB" id="A0A0J8B5G4"/>
<gene>
    <name evidence="2" type="ORF">BVRB_013020</name>
</gene>
<sequence>MMIDQCRENWYISLSSKCFPLKPSLDNPSGIEDNEPTHSHYTCDIFPSHRGPPTCNSLHIPNKAQTLPHHTLHTLANQALSQLVPNSVSSRVDPTHLTPPPLHPLPSTFLSQTTSGRVHPPRLYPPPTPSTRLRTGRVTTRPVHQTQLGDSLESP</sequence>
<protein>
    <submittedName>
        <fullName evidence="2">Uncharacterized protein</fullName>
    </submittedName>
</protein>
<feature type="region of interest" description="Disordered" evidence="1">
    <location>
        <begin position="90"/>
        <end position="155"/>
    </location>
</feature>
<keyword evidence="3" id="KW-1185">Reference proteome</keyword>
<dbReference type="EMBL" id="KQ090582">
    <property type="protein sequence ID" value="KMS95037.1"/>
    <property type="molecule type" value="Genomic_DNA"/>
</dbReference>
<evidence type="ECO:0000313" key="3">
    <source>
        <dbReference type="Proteomes" id="UP000035740"/>
    </source>
</evidence>
<name>A0A0J8B5G4_BETVV</name>
<dbReference type="Proteomes" id="UP000035740">
    <property type="component" value="Unassembled WGS sequence"/>
</dbReference>
<organism evidence="2 3">
    <name type="scientific">Beta vulgaris subsp. vulgaris</name>
    <name type="common">Beet</name>
    <dbReference type="NCBI Taxonomy" id="3555"/>
    <lineage>
        <taxon>Eukaryota</taxon>
        <taxon>Viridiplantae</taxon>
        <taxon>Streptophyta</taxon>
        <taxon>Embryophyta</taxon>
        <taxon>Tracheophyta</taxon>
        <taxon>Spermatophyta</taxon>
        <taxon>Magnoliopsida</taxon>
        <taxon>eudicotyledons</taxon>
        <taxon>Gunneridae</taxon>
        <taxon>Pentapetalae</taxon>
        <taxon>Caryophyllales</taxon>
        <taxon>Chenopodiaceae</taxon>
        <taxon>Betoideae</taxon>
        <taxon>Beta</taxon>
    </lineage>
</organism>